<comment type="caution">
    <text evidence="1">The sequence shown here is derived from an EMBL/GenBank/DDBJ whole genome shotgun (WGS) entry which is preliminary data.</text>
</comment>
<dbReference type="EMBL" id="RDQZ01000029">
    <property type="protein sequence ID" value="RXH08757.1"/>
    <property type="molecule type" value="Genomic_DNA"/>
</dbReference>
<keyword evidence="2" id="KW-1185">Reference proteome</keyword>
<evidence type="ECO:0000313" key="2">
    <source>
        <dbReference type="Proteomes" id="UP000290401"/>
    </source>
</evidence>
<name>A0ABY0E1S4_9BRAD</name>
<dbReference type="Proteomes" id="UP000290401">
    <property type="component" value="Unassembled WGS sequence"/>
</dbReference>
<reference evidence="1 2" key="1">
    <citation type="submission" date="2018-10" db="EMBL/GenBank/DDBJ databases">
        <title>Bradyrhizobium sp. nov., effective nodules isolated from peanut in China.</title>
        <authorList>
            <person name="Li Y."/>
        </authorList>
    </citation>
    <scope>NUCLEOTIDE SEQUENCE [LARGE SCALE GENOMIC DNA]</scope>
    <source>
        <strain evidence="1 2">CCBAU 53426</strain>
    </source>
</reference>
<organism evidence="1 2">
    <name type="scientific">Bradyrhizobium guangzhouense</name>
    <dbReference type="NCBI Taxonomy" id="1325095"/>
    <lineage>
        <taxon>Bacteria</taxon>
        <taxon>Pseudomonadati</taxon>
        <taxon>Pseudomonadota</taxon>
        <taxon>Alphaproteobacteria</taxon>
        <taxon>Hyphomicrobiales</taxon>
        <taxon>Nitrobacteraceae</taxon>
        <taxon>Bradyrhizobium</taxon>
    </lineage>
</organism>
<proteinExistence type="predicted"/>
<sequence length="212" mass="23350">MQQAQREVAMGTTFDYSAISPSDAADLRKIAAEVRELVNRMTPLLIDIGERLISAKAKLPHGTFETYCRAEARVNPRRAQLCMRLARFARSHSQTHAFAARTGYMLAKTNTPPQVIAEVMTEARAGRAPSHSDVESRIAATKSEKSSSSVLDVDKLAARLLDALDEDDVRNVILLVGKGTRAITSLFCERLRAGLQQQRSTDNSEVTSRSPH</sequence>
<protein>
    <submittedName>
        <fullName evidence="1">DUF3102 domain-containing protein</fullName>
    </submittedName>
</protein>
<accession>A0ABY0E1S4</accession>
<evidence type="ECO:0000313" key="1">
    <source>
        <dbReference type="EMBL" id="RXH08757.1"/>
    </source>
</evidence>
<gene>
    <name evidence="1" type="ORF">EAS56_27985</name>
</gene>